<dbReference type="GO" id="GO:0006511">
    <property type="term" value="P:ubiquitin-dependent protein catabolic process"/>
    <property type="evidence" value="ECO:0007669"/>
    <property type="project" value="TreeGrafter"/>
</dbReference>
<dbReference type="CDD" id="cd13999">
    <property type="entry name" value="STKc_MAP3K-like"/>
    <property type="match status" value="1"/>
</dbReference>
<keyword evidence="2" id="KW-0677">Repeat</keyword>
<dbReference type="InterPro" id="IPR000719">
    <property type="entry name" value="Prot_kinase_dom"/>
</dbReference>
<feature type="region of interest" description="Disordered" evidence="5">
    <location>
        <begin position="511"/>
        <end position="556"/>
    </location>
</feature>
<dbReference type="InterPro" id="IPR012334">
    <property type="entry name" value="Pectin_lyas_fold"/>
</dbReference>
<dbReference type="InterPro" id="IPR022441">
    <property type="entry name" value="Para_beta_helix_rpt-2"/>
</dbReference>
<dbReference type="GO" id="GO:0007166">
    <property type="term" value="P:cell surface receptor signaling pathway"/>
    <property type="evidence" value="ECO:0007669"/>
    <property type="project" value="InterPro"/>
</dbReference>
<dbReference type="InterPro" id="IPR059179">
    <property type="entry name" value="MLKL-like_MCAfunc"/>
</dbReference>
<feature type="region of interest" description="Disordered" evidence="5">
    <location>
        <begin position="921"/>
        <end position="955"/>
    </location>
</feature>
<dbReference type="Pfam" id="PF13229">
    <property type="entry name" value="Beta_helix"/>
    <property type="match status" value="3"/>
</dbReference>
<keyword evidence="4" id="KW-0175">Coiled coil</keyword>
<dbReference type="InterPro" id="IPR001245">
    <property type="entry name" value="Ser-Thr/Tyr_kinase_cat_dom"/>
</dbReference>
<evidence type="ECO:0000313" key="8">
    <source>
        <dbReference type="Proteomes" id="UP001146793"/>
    </source>
</evidence>
<dbReference type="Gene3D" id="1.10.510.10">
    <property type="entry name" value="Transferase(Phosphotransferase) domain 1"/>
    <property type="match status" value="1"/>
</dbReference>
<dbReference type="InterPro" id="IPR036537">
    <property type="entry name" value="Adaptor_Cbl_N_dom_sf"/>
</dbReference>
<evidence type="ECO:0000259" key="6">
    <source>
        <dbReference type="PROSITE" id="PS50011"/>
    </source>
</evidence>
<dbReference type="SMART" id="SM00710">
    <property type="entry name" value="PbH1"/>
    <property type="match status" value="17"/>
</dbReference>
<evidence type="ECO:0000313" key="7">
    <source>
        <dbReference type="EMBL" id="KAJ3436126.1"/>
    </source>
</evidence>
<feature type="compositionally biased region" description="Basic and acidic residues" evidence="5">
    <location>
        <begin position="944"/>
        <end position="955"/>
    </location>
</feature>
<dbReference type="InterPro" id="IPR011009">
    <property type="entry name" value="Kinase-like_dom_sf"/>
</dbReference>
<dbReference type="SMART" id="SM00220">
    <property type="entry name" value="S_TKc"/>
    <property type="match status" value="1"/>
</dbReference>
<dbReference type="SUPFAM" id="SSF56112">
    <property type="entry name" value="Protein kinase-like (PK-like)"/>
    <property type="match status" value="1"/>
</dbReference>
<dbReference type="Proteomes" id="UP001146793">
    <property type="component" value="Unassembled WGS sequence"/>
</dbReference>
<keyword evidence="3" id="KW-0833">Ubl conjugation pathway</keyword>
<protein>
    <submittedName>
        <fullName evidence="7">F-box only protein</fullName>
    </submittedName>
</protein>
<dbReference type="Gene3D" id="1.20.930.20">
    <property type="entry name" value="Adaptor protein Cbl, N-terminal domain"/>
    <property type="match status" value="1"/>
</dbReference>
<dbReference type="PROSITE" id="PS50011">
    <property type="entry name" value="PROTEIN_KINASE_DOM"/>
    <property type="match status" value="1"/>
</dbReference>
<dbReference type="EMBL" id="JANTQA010000036">
    <property type="protein sequence ID" value="KAJ3436126.1"/>
    <property type="molecule type" value="Genomic_DNA"/>
</dbReference>
<evidence type="ECO:0000256" key="1">
    <source>
        <dbReference type="ARBA" id="ARBA00004906"/>
    </source>
</evidence>
<proteinExistence type="predicted"/>
<dbReference type="InterPro" id="IPR006633">
    <property type="entry name" value="Carb-bd_sugar_hydrolysis-dom"/>
</dbReference>
<comment type="caution">
    <text evidence="7">The sequence shown here is derived from an EMBL/GenBank/DDBJ whole genome shotgun (WGS) entry which is preliminary data.</text>
</comment>
<evidence type="ECO:0000256" key="3">
    <source>
        <dbReference type="ARBA" id="ARBA00022786"/>
    </source>
</evidence>
<dbReference type="Gene3D" id="2.160.20.10">
    <property type="entry name" value="Single-stranded right-handed beta-helix, Pectin lyase-like"/>
    <property type="match status" value="3"/>
</dbReference>
<dbReference type="InterPro" id="IPR051550">
    <property type="entry name" value="SCF-Subunits/Alg-Epimerases"/>
</dbReference>
<comment type="pathway">
    <text evidence="1">Protein modification; protein ubiquitination.</text>
</comment>
<dbReference type="Pfam" id="PF07714">
    <property type="entry name" value="PK_Tyr_Ser-Thr"/>
    <property type="match status" value="1"/>
</dbReference>
<dbReference type="Gene3D" id="3.30.200.20">
    <property type="entry name" value="Phosphorylase Kinase, domain 1"/>
    <property type="match status" value="1"/>
</dbReference>
<dbReference type="CDD" id="cd21037">
    <property type="entry name" value="MLKL_NTD"/>
    <property type="match status" value="1"/>
</dbReference>
<evidence type="ECO:0000256" key="2">
    <source>
        <dbReference type="ARBA" id="ARBA00022737"/>
    </source>
</evidence>
<dbReference type="InterPro" id="IPR008271">
    <property type="entry name" value="Ser/Thr_kinase_AS"/>
</dbReference>
<dbReference type="PANTHER" id="PTHR22990">
    <property type="entry name" value="F-BOX ONLY PROTEIN"/>
    <property type="match status" value="1"/>
</dbReference>
<evidence type="ECO:0000256" key="5">
    <source>
        <dbReference type="SAM" id="MobiDB-lite"/>
    </source>
</evidence>
<sequence>MTEILTKIKKLSRFIARSLKSLKYNKNQCKRLTQRIQFINKFLSTRKLHSNIELANKYRPILRELHNSIKESQTFLNKHTFQGLWLWTMLHQGTGKHIFLNLTERISTCALTLDCDLSEWDIDKENKEDEQNDREELEKLLNNLLKEEELENVLDRQSSIMNKQKISLSFDQAVLKIKDRLNSLKMQKQVEEIQFVKQQNQPQIKKSDLEFSFRVIEFKDIKLGQRLAFGAYGEVFIAEWSGVQVAVKKLISNSKELFEEYFNELTTLSKLQHPNVVNLLGGTITPPYCIVMTFYRFGNLNDILMNYKIDISLIQWLKIGKQIANGMRFLHDSKIIHRDLKPKNILLTEEEGRMIAKIIDFGTSKKKDTGQSLRTVCGTYRYMAPEVARAESYSYQCDVYSFSLILLEMISKERPFLDLTENQIFAFHFKNTNNNPKRPKISEQIDPEIKTLIETCWSEEPDRRLTFEEVYNQLDEIIERLEIQEEQQNGKTKKEELNLLTKILFVDDPKIDEKSKQKQKQEQEQEQEREQGQEQKQEQKQEMEEKENRSKSQKGYEQKYGNEIKGNFSNNSFGSFSYGHRRIGTVITVGTEGENVTTLTEALYLAQTEDIIELSSGIYYTDGLDITIPRLRIQGKKSISAESIIISSSSARPIFRFQADNCGLFNLTLENNTNKVRSNFGIVEIIKGNTRIEGCYIQSTSPNPPFACILSKGPKSIPIIRRNELTGCSHGIAIRNQGKLFVEENLIYKNHLSGIFFEDAKHAMIKQNEILQNQQHGILITTSPDVHIIENQISENKICGLKSIASKVILKNNQITKNRSSGIEIMNETNGDLIKNKILSNRGFGILIGSRSSPNIQLNIIEKNYGGIHVAEGGRGKIIDNKIVTIKERTIKFDTNEDQNNVTQSNNKIILIEKISFMDKDKDNENEIGEEGGGETETGNGIKNNKEQNKSSDKKYIKKKKEIPINDIIKNIITTPKESSKPSILDMDLKTPLTKKGEHVTKNFPPINENGIIVLTDGNRKIIVDAKGHETRFTTIRSALECAINRDIIEIQPGTYTESITVRKPNLEFVGITKDEKHVIIQNSQKSTFTFRTTSGKVSNIFFRQKGLKFYAVDIVSGKLEMEKCNIAGNGNAALSIRKGADPVITNCRIHNGRVGVVFHQKAKGTLKSCEVIECSYQGIAITNHSQSNILTTKVSKNGEGGVVVMNGSTCLLHKCDISFNKLSGVTIRSSADPQIQNCKIHHNQQAGCFIFENGKGEISSNEIFLNGKTGIACKDNSNPRVLNNQIFRNEESGIFVYNQSTGVYKKNNIFRNTLSGFQAKINSSPVVEKNKIHHNTGSGIFAYQNTKGKITNNEIYLNQLRGIDVESGSSPVVNNNKVTENKGGGIFVYKNGAGSFTKNKVNENERIQFLIKKGCFPQMDENIIPNGGIINENVVESD</sequence>
<dbReference type="GO" id="GO:0004672">
    <property type="term" value="F:protein kinase activity"/>
    <property type="evidence" value="ECO:0007669"/>
    <property type="project" value="InterPro"/>
</dbReference>
<dbReference type="PANTHER" id="PTHR22990:SF15">
    <property type="entry name" value="F-BOX ONLY PROTEIN 10"/>
    <property type="match status" value="1"/>
</dbReference>
<dbReference type="InterPro" id="IPR054000">
    <property type="entry name" value="MLKL_N"/>
</dbReference>
<organism evidence="7 8">
    <name type="scientific">Anaeramoeba flamelloides</name>
    <dbReference type="NCBI Taxonomy" id="1746091"/>
    <lineage>
        <taxon>Eukaryota</taxon>
        <taxon>Metamonada</taxon>
        <taxon>Anaeramoebidae</taxon>
        <taxon>Anaeramoeba</taxon>
    </lineage>
</organism>
<dbReference type="SMART" id="SM00722">
    <property type="entry name" value="CASH"/>
    <property type="match status" value="2"/>
</dbReference>
<gene>
    <name evidence="7" type="ORF">M0812_18176</name>
</gene>
<dbReference type="InterPro" id="IPR011050">
    <property type="entry name" value="Pectin_lyase_fold/virulence"/>
</dbReference>
<dbReference type="GO" id="GO:0005524">
    <property type="term" value="F:ATP binding"/>
    <property type="evidence" value="ECO:0007669"/>
    <property type="project" value="InterPro"/>
</dbReference>
<dbReference type="NCBIfam" id="TIGR03804">
    <property type="entry name" value="para_beta_helix"/>
    <property type="match status" value="2"/>
</dbReference>
<dbReference type="SUPFAM" id="SSF51126">
    <property type="entry name" value="Pectin lyase-like"/>
    <property type="match status" value="3"/>
</dbReference>
<feature type="domain" description="Protein kinase" evidence="6">
    <location>
        <begin position="221"/>
        <end position="478"/>
    </location>
</feature>
<evidence type="ECO:0000256" key="4">
    <source>
        <dbReference type="SAM" id="Coils"/>
    </source>
</evidence>
<accession>A0AAV7Z1X9</accession>
<dbReference type="InterPro" id="IPR006626">
    <property type="entry name" value="PbH1"/>
</dbReference>
<dbReference type="InterPro" id="IPR039448">
    <property type="entry name" value="Beta_helix"/>
</dbReference>
<dbReference type="Pfam" id="PF22215">
    <property type="entry name" value="MLKL_N"/>
    <property type="match status" value="1"/>
</dbReference>
<reference evidence="7" key="1">
    <citation type="submission" date="2022-08" db="EMBL/GenBank/DDBJ databases">
        <title>Novel sulphate-reducing endosymbionts in the free-living metamonad Anaeramoeba.</title>
        <authorList>
            <person name="Jerlstrom-Hultqvist J."/>
            <person name="Cepicka I."/>
            <person name="Gallot-Lavallee L."/>
            <person name="Salas-Leiva D."/>
            <person name="Curtis B.A."/>
            <person name="Zahonova K."/>
            <person name="Pipaliya S."/>
            <person name="Dacks J."/>
            <person name="Roger A.J."/>
        </authorList>
    </citation>
    <scope>NUCLEOTIDE SEQUENCE</scope>
    <source>
        <strain evidence="7">Busselton2</strain>
    </source>
</reference>
<name>A0AAV7Z1X9_9EUKA</name>
<dbReference type="PROSITE" id="PS00108">
    <property type="entry name" value="PROTEIN_KINASE_ST"/>
    <property type="match status" value="1"/>
</dbReference>
<feature type="coiled-coil region" evidence="4">
    <location>
        <begin position="127"/>
        <end position="157"/>
    </location>
</feature>